<keyword evidence="6 7" id="KW-0560">Oxidoreductase</keyword>
<sequence length="170" mass="19221">MIISLIAAVSENGVIGMDETIPWNIPGEQKRFKELTLGKTVIMGRKTYDSIGRPLPDRRTIIVTRSRSLQSGPCLTAGSLDEALRLARQEEEVLIAGGGQIYEAALPYADRLYLTIVHRQAVGNIYFPAWDRSLYTLTYERPVEGSNPYTYYTFERIKGTENRSDEPFRS</sequence>
<dbReference type="PIRSF" id="PIRSF000194">
    <property type="entry name" value="DHFR"/>
    <property type="match status" value="1"/>
</dbReference>
<dbReference type="PANTHER" id="PTHR48069">
    <property type="entry name" value="DIHYDROFOLATE REDUCTASE"/>
    <property type="match status" value="1"/>
</dbReference>
<dbReference type="PANTHER" id="PTHR48069:SF3">
    <property type="entry name" value="DIHYDROFOLATE REDUCTASE"/>
    <property type="match status" value="1"/>
</dbReference>
<evidence type="ECO:0000313" key="10">
    <source>
        <dbReference type="EMBL" id="UQZ83250.1"/>
    </source>
</evidence>
<dbReference type="SUPFAM" id="SSF53597">
    <property type="entry name" value="Dihydrofolate reductase-like"/>
    <property type="match status" value="1"/>
</dbReference>
<dbReference type="PROSITE" id="PS51330">
    <property type="entry name" value="DHFR_2"/>
    <property type="match status" value="1"/>
</dbReference>
<evidence type="ECO:0000256" key="2">
    <source>
        <dbReference type="ARBA" id="ARBA00009539"/>
    </source>
</evidence>
<dbReference type="InterPro" id="IPR012259">
    <property type="entry name" value="DHFR"/>
</dbReference>
<evidence type="ECO:0000313" key="11">
    <source>
        <dbReference type="Proteomes" id="UP001057134"/>
    </source>
</evidence>
<protein>
    <recommendedName>
        <fullName evidence="3 7">Dihydrofolate reductase</fullName>
        <ecNumber evidence="3 7">1.5.1.3</ecNumber>
    </recommendedName>
</protein>
<dbReference type="Gene3D" id="3.40.430.10">
    <property type="entry name" value="Dihydrofolate Reductase, subunit A"/>
    <property type="match status" value="1"/>
</dbReference>
<evidence type="ECO:0000256" key="7">
    <source>
        <dbReference type="PIRNR" id="PIRNR000194"/>
    </source>
</evidence>
<accession>A0ABY4RM03</accession>
<organism evidence="10 11">
    <name type="scientific">Paenibacillus konkukensis</name>
    <dbReference type="NCBI Taxonomy" id="2020716"/>
    <lineage>
        <taxon>Bacteria</taxon>
        <taxon>Bacillati</taxon>
        <taxon>Bacillota</taxon>
        <taxon>Bacilli</taxon>
        <taxon>Bacillales</taxon>
        <taxon>Paenibacillaceae</taxon>
        <taxon>Paenibacillus</taxon>
    </lineage>
</organism>
<dbReference type="EC" id="1.5.1.3" evidence="3 7"/>
<proteinExistence type="inferred from homology"/>
<gene>
    <name evidence="10" type="primary">dhfrIII</name>
    <name evidence="10" type="ORF">SK3146_02411</name>
</gene>
<dbReference type="CDD" id="cd00209">
    <property type="entry name" value="DHFR"/>
    <property type="match status" value="1"/>
</dbReference>
<comment type="pathway">
    <text evidence="1 7">Cofactor biosynthesis; tetrahydrofolate biosynthesis; 5,6,7,8-tetrahydrofolate from 7,8-dihydrofolate: step 1/1.</text>
</comment>
<evidence type="ECO:0000256" key="1">
    <source>
        <dbReference type="ARBA" id="ARBA00004903"/>
    </source>
</evidence>
<evidence type="ECO:0000256" key="4">
    <source>
        <dbReference type="ARBA" id="ARBA00022563"/>
    </source>
</evidence>
<dbReference type="PRINTS" id="PR00070">
    <property type="entry name" value="DHFR"/>
</dbReference>
<dbReference type="EMBL" id="CP027059">
    <property type="protein sequence ID" value="UQZ83250.1"/>
    <property type="molecule type" value="Genomic_DNA"/>
</dbReference>
<dbReference type="InterPro" id="IPR001796">
    <property type="entry name" value="DHFR_dom"/>
</dbReference>
<keyword evidence="11" id="KW-1185">Reference proteome</keyword>
<feature type="domain" description="DHFR" evidence="9">
    <location>
        <begin position="2"/>
        <end position="156"/>
    </location>
</feature>
<comment type="catalytic activity">
    <reaction evidence="7">
        <text>(6S)-5,6,7,8-tetrahydrofolate + NADP(+) = 7,8-dihydrofolate + NADPH + H(+)</text>
        <dbReference type="Rhea" id="RHEA:15009"/>
        <dbReference type="ChEBI" id="CHEBI:15378"/>
        <dbReference type="ChEBI" id="CHEBI:57451"/>
        <dbReference type="ChEBI" id="CHEBI:57453"/>
        <dbReference type="ChEBI" id="CHEBI:57783"/>
        <dbReference type="ChEBI" id="CHEBI:58349"/>
        <dbReference type="EC" id="1.5.1.3"/>
    </reaction>
</comment>
<dbReference type="GO" id="GO:0004146">
    <property type="term" value="F:dihydrofolate reductase activity"/>
    <property type="evidence" value="ECO:0007669"/>
    <property type="project" value="UniProtKB-EC"/>
</dbReference>
<dbReference type="PROSITE" id="PS00075">
    <property type="entry name" value="DHFR_1"/>
    <property type="match status" value="1"/>
</dbReference>
<evidence type="ECO:0000259" key="9">
    <source>
        <dbReference type="PROSITE" id="PS51330"/>
    </source>
</evidence>
<reference evidence="10" key="2">
    <citation type="journal article" date="2021" name="J Anim Sci Technol">
        <title>Complete genome sequence of Paenibacillus konkukensis sp. nov. SK3146 as a potential probiotic strain.</title>
        <authorList>
            <person name="Jung H.I."/>
            <person name="Park S."/>
            <person name="Niu K.M."/>
            <person name="Lee S.W."/>
            <person name="Kothari D."/>
            <person name="Yi K.J."/>
            <person name="Kim S.K."/>
        </authorList>
    </citation>
    <scope>NUCLEOTIDE SEQUENCE</scope>
    <source>
        <strain evidence="10">SK3146</strain>
    </source>
</reference>
<dbReference type="RefSeq" id="WP_249865303.1">
    <property type="nucleotide sequence ID" value="NZ_CP027059.1"/>
</dbReference>
<dbReference type="InterPro" id="IPR017925">
    <property type="entry name" value="DHFR_CS"/>
</dbReference>
<reference evidence="10" key="1">
    <citation type="submission" date="2018-02" db="EMBL/GenBank/DDBJ databases">
        <authorList>
            <person name="Kim S.-K."/>
            <person name="Jung H.-I."/>
            <person name="Lee S.-W."/>
        </authorList>
    </citation>
    <scope>NUCLEOTIDE SEQUENCE</scope>
    <source>
        <strain evidence="10">SK3146</strain>
    </source>
</reference>
<dbReference type="InterPro" id="IPR024072">
    <property type="entry name" value="DHFR-like_dom_sf"/>
</dbReference>
<keyword evidence="5 7" id="KW-0521">NADP</keyword>
<name>A0ABY4RM03_9BACL</name>
<dbReference type="Proteomes" id="UP001057134">
    <property type="component" value="Chromosome"/>
</dbReference>
<evidence type="ECO:0000256" key="8">
    <source>
        <dbReference type="RuleBase" id="RU004474"/>
    </source>
</evidence>
<keyword evidence="4 7" id="KW-0554">One-carbon metabolism</keyword>
<evidence type="ECO:0000256" key="6">
    <source>
        <dbReference type="ARBA" id="ARBA00023002"/>
    </source>
</evidence>
<evidence type="ECO:0000256" key="3">
    <source>
        <dbReference type="ARBA" id="ARBA00012856"/>
    </source>
</evidence>
<dbReference type="Pfam" id="PF00186">
    <property type="entry name" value="DHFR_1"/>
    <property type="match status" value="1"/>
</dbReference>
<comment type="function">
    <text evidence="7">Key enzyme in folate metabolism. Catalyzes an essential reaction for de novo glycine and purine synthesis, and for DNA precursor synthesis.</text>
</comment>
<comment type="similarity">
    <text evidence="2 7 8">Belongs to the dihydrofolate reductase family.</text>
</comment>
<evidence type="ECO:0000256" key="5">
    <source>
        <dbReference type="ARBA" id="ARBA00022857"/>
    </source>
</evidence>